<dbReference type="PANTHER" id="PTHR31759">
    <property type="entry name" value="COILED-COIL DOMAIN-CONTAINING PROTEIN 167"/>
    <property type="match status" value="1"/>
</dbReference>
<dbReference type="Proteomes" id="UP001154078">
    <property type="component" value="Chromosome 1"/>
</dbReference>
<feature type="transmembrane region" description="Helical" evidence="8">
    <location>
        <begin position="76"/>
        <end position="96"/>
    </location>
</feature>
<evidence type="ECO:0000313" key="10">
    <source>
        <dbReference type="Proteomes" id="UP001154078"/>
    </source>
</evidence>
<dbReference type="EMBL" id="OV121132">
    <property type="protein sequence ID" value="CAH0547775.1"/>
    <property type="molecule type" value="Genomic_DNA"/>
</dbReference>
<dbReference type="PANTHER" id="PTHR31759:SF1">
    <property type="entry name" value="COILED-COIL DOMAIN-CONTAINING PROTEIN 167"/>
    <property type="match status" value="1"/>
</dbReference>
<keyword evidence="6 8" id="KW-0472">Membrane</keyword>
<dbReference type="InterPro" id="IPR028194">
    <property type="entry name" value="CC167"/>
</dbReference>
<keyword evidence="4 8" id="KW-1133">Transmembrane helix</keyword>
<keyword evidence="5 7" id="KW-0175">Coiled coil</keyword>
<keyword evidence="3 8" id="KW-0812">Transmembrane</keyword>
<feature type="coiled-coil region" evidence="7">
    <location>
        <begin position="13"/>
        <end position="64"/>
    </location>
</feature>
<dbReference type="GO" id="GO:0016020">
    <property type="term" value="C:membrane"/>
    <property type="evidence" value="ECO:0007669"/>
    <property type="project" value="UniProtKB-SubCell"/>
</dbReference>
<evidence type="ECO:0000256" key="6">
    <source>
        <dbReference type="ARBA" id="ARBA00023136"/>
    </source>
</evidence>
<evidence type="ECO:0000313" key="9">
    <source>
        <dbReference type="EMBL" id="CAH0547775.1"/>
    </source>
</evidence>
<sequence>MALNDNCQIMKEIAKTEEALKSTYARVDLLEKQLYDKDLPESKQKEIKTELDEVRKLLATNEEQLAHLRTHNRKSFVFVASIMFIFFTFYVMYVLMFGTDNV</sequence>
<gene>
    <name evidence="9" type="ORF">MELIAE_LOCUS1701</name>
</gene>
<keyword evidence="10" id="KW-1185">Reference proteome</keyword>
<dbReference type="OrthoDB" id="6774119at2759"/>
<protein>
    <recommendedName>
        <fullName evidence="2">Coiled-coil domain-containing protein 167</fullName>
    </recommendedName>
</protein>
<proteinExistence type="predicted"/>
<evidence type="ECO:0000256" key="1">
    <source>
        <dbReference type="ARBA" id="ARBA00004167"/>
    </source>
</evidence>
<evidence type="ECO:0000256" key="4">
    <source>
        <dbReference type="ARBA" id="ARBA00022989"/>
    </source>
</evidence>
<comment type="subcellular location">
    <subcellularLocation>
        <location evidence="1">Membrane</location>
        <topology evidence="1">Single-pass membrane protein</topology>
    </subcellularLocation>
</comment>
<name>A0A9P0FCC0_BRAAE</name>
<evidence type="ECO:0000256" key="3">
    <source>
        <dbReference type="ARBA" id="ARBA00022692"/>
    </source>
</evidence>
<reference evidence="9" key="1">
    <citation type="submission" date="2021-12" db="EMBL/GenBank/DDBJ databases">
        <authorList>
            <person name="King R."/>
        </authorList>
    </citation>
    <scope>NUCLEOTIDE SEQUENCE</scope>
</reference>
<accession>A0A9P0FCC0</accession>
<evidence type="ECO:0000256" key="8">
    <source>
        <dbReference type="SAM" id="Phobius"/>
    </source>
</evidence>
<dbReference type="Pfam" id="PF15188">
    <property type="entry name" value="CCDC-167"/>
    <property type="match status" value="1"/>
</dbReference>
<evidence type="ECO:0000256" key="7">
    <source>
        <dbReference type="SAM" id="Coils"/>
    </source>
</evidence>
<evidence type="ECO:0000256" key="2">
    <source>
        <dbReference type="ARBA" id="ARBA00022350"/>
    </source>
</evidence>
<dbReference type="AlphaFoldDB" id="A0A9P0FCC0"/>
<evidence type="ECO:0000256" key="5">
    <source>
        <dbReference type="ARBA" id="ARBA00023054"/>
    </source>
</evidence>
<organism evidence="9 10">
    <name type="scientific">Brassicogethes aeneus</name>
    <name type="common">Rape pollen beetle</name>
    <name type="synonym">Meligethes aeneus</name>
    <dbReference type="NCBI Taxonomy" id="1431903"/>
    <lineage>
        <taxon>Eukaryota</taxon>
        <taxon>Metazoa</taxon>
        <taxon>Ecdysozoa</taxon>
        <taxon>Arthropoda</taxon>
        <taxon>Hexapoda</taxon>
        <taxon>Insecta</taxon>
        <taxon>Pterygota</taxon>
        <taxon>Neoptera</taxon>
        <taxon>Endopterygota</taxon>
        <taxon>Coleoptera</taxon>
        <taxon>Polyphaga</taxon>
        <taxon>Cucujiformia</taxon>
        <taxon>Nitidulidae</taxon>
        <taxon>Meligethinae</taxon>
        <taxon>Brassicogethes</taxon>
    </lineage>
</organism>